<evidence type="ECO:0000256" key="1">
    <source>
        <dbReference type="ARBA" id="ARBA00007633"/>
    </source>
</evidence>
<organism evidence="8 9">
    <name type="scientific">Leptobrachium leishanense</name>
    <name type="common">Leishan spiny toad</name>
    <dbReference type="NCBI Taxonomy" id="445787"/>
    <lineage>
        <taxon>Eukaryota</taxon>
        <taxon>Metazoa</taxon>
        <taxon>Chordata</taxon>
        <taxon>Craniata</taxon>
        <taxon>Vertebrata</taxon>
        <taxon>Euteleostomi</taxon>
        <taxon>Amphibia</taxon>
        <taxon>Batrachia</taxon>
        <taxon>Anura</taxon>
        <taxon>Pelobatoidea</taxon>
        <taxon>Megophryidae</taxon>
        <taxon>Leptobrachium</taxon>
    </lineage>
</organism>
<feature type="domain" description="Tectonic-1-3 N-terminal" evidence="7">
    <location>
        <begin position="68"/>
        <end position="109"/>
    </location>
</feature>
<dbReference type="OrthoDB" id="184109at2759"/>
<keyword evidence="4" id="KW-0970">Cilium biogenesis/degradation</keyword>
<evidence type="ECO:0000313" key="8">
    <source>
        <dbReference type="Ensembl" id="ENSLLEP00000046360.1"/>
    </source>
</evidence>
<dbReference type="Ensembl" id="ENSLLET00000048198.1">
    <property type="protein sequence ID" value="ENSLLEP00000046360.1"/>
    <property type="gene ID" value="ENSLLEG00000029382.1"/>
</dbReference>
<protein>
    <recommendedName>
        <fullName evidence="10">Tectonic domain-containing protein</fullName>
    </recommendedName>
</protein>
<evidence type="ECO:0000259" key="7">
    <source>
        <dbReference type="Pfam" id="PF25752"/>
    </source>
</evidence>
<evidence type="ECO:0000313" key="9">
    <source>
        <dbReference type="Proteomes" id="UP000694569"/>
    </source>
</evidence>
<dbReference type="GeneTree" id="ENSGT00570000079101"/>
<evidence type="ECO:0000256" key="3">
    <source>
        <dbReference type="ARBA" id="ARBA00022729"/>
    </source>
</evidence>
<dbReference type="GO" id="GO:0060271">
    <property type="term" value="P:cilium assembly"/>
    <property type="evidence" value="ECO:0007669"/>
    <property type="project" value="TreeGrafter"/>
</dbReference>
<evidence type="ECO:0000256" key="4">
    <source>
        <dbReference type="ARBA" id="ARBA00022794"/>
    </source>
</evidence>
<proteinExistence type="inferred from homology"/>
<comment type="similarity">
    <text evidence="1">Belongs to the tectonic family.</text>
</comment>
<evidence type="ECO:0000256" key="5">
    <source>
        <dbReference type="ARBA" id="ARBA00023180"/>
    </source>
</evidence>
<evidence type="ECO:0008006" key="10">
    <source>
        <dbReference type="Google" id="ProtNLM"/>
    </source>
</evidence>
<dbReference type="InterPro" id="IPR011677">
    <property type="entry name" value="TCTN1-3_dom"/>
</dbReference>
<dbReference type="AlphaFoldDB" id="A0A8C5R6J0"/>
<reference evidence="8" key="2">
    <citation type="submission" date="2025-09" db="UniProtKB">
        <authorList>
            <consortium name="Ensembl"/>
        </authorList>
    </citation>
    <scope>IDENTIFICATION</scope>
</reference>
<accession>A0A8C5R6J0</accession>
<reference evidence="8" key="1">
    <citation type="submission" date="2025-08" db="UniProtKB">
        <authorList>
            <consortium name="Ensembl"/>
        </authorList>
    </citation>
    <scope>IDENTIFICATION</scope>
</reference>
<dbReference type="Pfam" id="PF07773">
    <property type="entry name" value="TCTN_DUF1619"/>
    <property type="match status" value="1"/>
</dbReference>
<dbReference type="InterPro" id="IPR040354">
    <property type="entry name" value="TCTN1-3"/>
</dbReference>
<dbReference type="InterPro" id="IPR057724">
    <property type="entry name" value="TCTN1-3_N"/>
</dbReference>
<comment type="subunit">
    <text evidence="2">Part of the tectonic-like complex (also named B9 complex).</text>
</comment>
<name>A0A8C5R6J0_9ANUR</name>
<keyword evidence="9" id="KW-1185">Reference proteome</keyword>
<feature type="domain" description="Tectonic-1-3" evidence="6">
    <location>
        <begin position="323"/>
        <end position="474"/>
    </location>
</feature>
<dbReference type="GO" id="GO:0007224">
    <property type="term" value="P:smoothened signaling pathway"/>
    <property type="evidence" value="ECO:0007669"/>
    <property type="project" value="TreeGrafter"/>
</dbReference>
<keyword evidence="5" id="KW-0325">Glycoprotein</keyword>
<dbReference type="Proteomes" id="UP000694569">
    <property type="component" value="Unplaced"/>
</dbReference>
<dbReference type="PANTHER" id="PTHR14611:SF4">
    <property type="entry name" value="TECTONIC-3"/>
    <property type="match status" value="1"/>
</dbReference>
<evidence type="ECO:0000256" key="2">
    <source>
        <dbReference type="ARBA" id="ARBA00011495"/>
    </source>
</evidence>
<dbReference type="PANTHER" id="PTHR14611">
    <property type="entry name" value="TECTONIC FAMILY MEMBER"/>
    <property type="match status" value="1"/>
</dbReference>
<dbReference type="Pfam" id="PF25752">
    <property type="entry name" value="DUF1619_N"/>
    <property type="match status" value="1"/>
</dbReference>
<evidence type="ECO:0000259" key="6">
    <source>
        <dbReference type="Pfam" id="PF07773"/>
    </source>
</evidence>
<sequence>MHCVRTASARSHVACWRSPSRFTLLSPLNISCNFLTLPPYLSHAVPSFFSFLGIEPHRSDITHCASSSGLAICVCDLSPGICDINCCCDPDCNSTDPTSVFTACLPGSTNVRDITPASPGPADTGRVHLLISCSHLRSFPVSAATLNYFVTPQTVNGASFSSLSQAYSGPSFSLASVPVPTFSSFYKVSEPFTGGLGSIRHLTSDLYPLLIGSLLSSSGFLQSGSASCLRLISNLSASCLSDRSLRASSYYRNISVLRVSAGASWRQRWKTITSVSFAWFTCCFWRLYHWSYSRSSSVSKDTSPKPDQFYQSITAEGSSVQRSGNPGYLVGFPVLTDTGSFSLLTQAGDGSCSRSPLAFGMNAVSGGCTLMVGANESCSNLTDRAYNLLLGANPPRLAATFGNAGTAQSGDWTSIIFQNCSTEGAGDCRSGCLVPVHLHVQILWAEVGLVSNPKAQVQGVRFLFSCRSVTCLDVIELQTQASFTDITRRGPSPRAQPAVTDREPLDFFFPFKSNRAEKDHACLLLQLSIWSLTLCL</sequence>
<keyword evidence="3" id="KW-0732">Signal</keyword>